<dbReference type="Gene3D" id="3.40.50.620">
    <property type="entry name" value="HUPs"/>
    <property type="match status" value="1"/>
</dbReference>
<protein>
    <submittedName>
        <fullName evidence="3">Universal stress protein</fullName>
    </submittedName>
</protein>
<dbReference type="EMBL" id="JAKRVX010000008">
    <property type="protein sequence ID" value="MCL9818140.1"/>
    <property type="molecule type" value="Genomic_DNA"/>
</dbReference>
<comment type="similarity">
    <text evidence="1">Belongs to the universal stress protein A family.</text>
</comment>
<dbReference type="InterPro" id="IPR006016">
    <property type="entry name" value="UspA"/>
</dbReference>
<feature type="domain" description="UspA" evidence="2">
    <location>
        <begin position="3"/>
        <end position="137"/>
    </location>
</feature>
<reference evidence="3" key="2">
    <citation type="submission" date="2022-02" db="EMBL/GenBank/DDBJ databases">
        <authorList>
            <person name="Elcheninov A.G."/>
            <person name="Sorokin D.Y."/>
            <person name="Kublanov I.V."/>
        </authorList>
    </citation>
    <scope>NUCLEOTIDE SEQUENCE</scope>
    <source>
        <strain evidence="3">AArc-St2</strain>
    </source>
</reference>
<name>A0AAE3KA67_9EURY</name>
<evidence type="ECO:0000313" key="4">
    <source>
        <dbReference type="Proteomes" id="UP001203207"/>
    </source>
</evidence>
<evidence type="ECO:0000313" key="3">
    <source>
        <dbReference type="EMBL" id="MCL9818140.1"/>
    </source>
</evidence>
<dbReference type="InterPro" id="IPR014729">
    <property type="entry name" value="Rossmann-like_a/b/a_fold"/>
</dbReference>
<sequence>MVIIAAVDREGPHNKLLHEAEKLAQAFDEELHIVHVLSQKEFRQIETDHVDSKGEAVSPKEIKAYAESKVAEIADGVVEEYVAVGRIGIVDEEVLEYAEEIDASYIVIGGRQRSPIGKALFGSEAQSILLSAPCPVVFSESGN</sequence>
<proteinExistence type="inferred from homology"/>
<dbReference type="Pfam" id="PF00582">
    <property type="entry name" value="Usp"/>
    <property type="match status" value="1"/>
</dbReference>
<dbReference type="CDD" id="cd00293">
    <property type="entry name" value="USP-like"/>
    <property type="match status" value="1"/>
</dbReference>
<comment type="caution">
    <text evidence="3">The sequence shown here is derived from an EMBL/GenBank/DDBJ whole genome shotgun (WGS) entry which is preliminary data.</text>
</comment>
<dbReference type="RefSeq" id="WP_174654958.1">
    <property type="nucleotide sequence ID" value="NZ_JAKRVX010000008.1"/>
</dbReference>
<evidence type="ECO:0000256" key="1">
    <source>
        <dbReference type="ARBA" id="ARBA00008791"/>
    </source>
</evidence>
<keyword evidence="4" id="KW-1185">Reference proteome</keyword>
<accession>A0AAE3KA67</accession>
<dbReference type="PANTHER" id="PTHR46268">
    <property type="entry name" value="STRESS RESPONSE PROTEIN NHAX"/>
    <property type="match status" value="1"/>
</dbReference>
<dbReference type="PANTHER" id="PTHR46268:SF6">
    <property type="entry name" value="UNIVERSAL STRESS PROTEIN UP12"/>
    <property type="match status" value="1"/>
</dbReference>
<gene>
    <name evidence="3" type="ORF">AArcSt2_14445</name>
</gene>
<organism evidence="3 4">
    <name type="scientific">Natronocalculus amylovorans</name>
    <dbReference type="NCBI Taxonomy" id="2917812"/>
    <lineage>
        <taxon>Archaea</taxon>
        <taxon>Methanobacteriati</taxon>
        <taxon>Methanobacteriota</taxon>
        <taxon>Stenosarchaea group</taxon>
        <taxon>Halobacteria</taxon>
        <taxon>Halobacteriales</taxon>
        <taxon>Haloferacaceae</taxon>
        <taxon>Natronocalculus</taxon>
    </lineage>
</organism>
<dbReference type="AlphaFoldDB" id="A0AAE3KA67"/>
<reference evidence="3" key="1">
    <citation type="journal article" date="2022" name="Syst. Appl. Microbiol.">
        <title>Natronocalculus amylovorans gen. nov., sp. nov., and Natranaeroarchaeum aerophilus sp. nov., dominant culturable amylolytic natronoarchaea from hypersaline soda lakes in southwestern Siberia.</title>
        <authorList>
            <person name="Sorokin D.Y."/>
            <person name="Elcheninov A.G."/>
            <person name="Khizhniak T.V."/>
            <person name="Koenen M."/>
            <person name="Bale N.J."/>
            <person name="Damste J.S.S."/>
            <person name="Kublanov I.V."/>
        </authorList>
    </citation>
    <scope>NUCLEOTIDE SEQUENCE</scope>
    <source>
        <strain evidence="3">AArc-St2</strain>
    </source>
</reference>
<dbReference type="SUPFAM" id="SSF52402">
    <property type="entry name" value="Adenine nucleotide alpha hydrolases-like"/>
    <property type="match status" value="1"/>
</dbReference>
<dbReference type="Proteomes" id="UP001203207">
    <property type="component" value="Unassembled WGS sequence"/>
</dbReference>
<evidence type="ECO:0000259" key="2">
    <source>
        <dbReference type="Pfam" id="PF00582"/>
    </source>
</evidence>